<dbReference type="InterPro" id="IPR036465">
    <property type="entry name" value="vWFA_dom_sf"/>
</dbReference>
<dbReference type="OrthoDB" id="9806395at2"/>
<dbReference type="RefSeq" id="WP_073336567.1">
    <property type="nucleotide sequence ID" value="NZ_FQXM01000003.1"/>
</dbReference>
<dbReference type="SUPFAM" id="SSF53300">
    <property type="entry name" value="vWA-like"/>
    <property type="match status" value="1"/>
</dbReference>
<feature type="domain" description="VWFA" evidence="1">
    <location>
        <begin position="21"/>
        <end position="232"/>
    </location>
</feature>
<dbReference type="STRING" id="1121316.SAMN02745207_00443"/>
<name>A0A1M5RBN6_9CLOT</name>
<protein>
    <submittedName>
        <fullName evidence="2">Uncharacterized conserved protein YegL, contains vWA domain of TerY type</fullName>
    </submittedName>
</protein>
<dbReference type="AlphaFoldDB" id="A0A1M5RBN6"/>
<dbReference type="SMART" id="SM00327">
    <property type="entry name" value="VWA"/>
    <property type="match status" value="1"/>
</dbReference>
<dbReference type="Pfam" id="PF00092">
    <property type="entry name" value="VWA"/>
    <property type="match status" value="1"/>
</dbReference>
<dbReference type="EMBL" id="FQXM01000003">
    <property type="protein sequence ID" value="SHH23764.1"/>
    <property type="molecule type" value="Genomic_DNA"/>
</dbReference>
<dbReference type="Gene3D" id="3.40.50.410">
    <property type="entry name" value="von Willebrand factor, type A domain"/>
    <property type="match status" value="1"/>
</dbReference>
<organism evidence="2 3">
    <name type="scientific">Clostridium grantii DSM 8605</name>
    <dbReference type="NCBI Taxonomy" id="1121316"/>
    <lineage>
        <taxon>Bacteria</taxon>
        <taxon>Bacillati</taxon>
        <taxon>Bacillota</taxon>
        <taxon>Clostridia</taxon>
        <taxon>Eubacteriales</taxon>
        <taxon>Clostridiaceae</taxon>
        <taxon>Clostridium</taxon>
    </lineage>
</organism>
<dbReference type="PIRSF" id="PIRSF020634">
    <property type="entry name" value="TerY_vWA"/>
    <property type="match status" value="1"/>
</dbReference>
<keyword evidence="3" id="KW-1185">Reference proteome</keyword>
<dbReference type="PROSITE" id="PS50234">
    <property type="entry name" value="VWFA"/>
    <property type="match status" value="1"/>
</dbReference>
<sequence length="254" mass="28040">MDNNLLLRLEDLVSNPTPRVPICLCLDTSGSMGAVTGECTPTGETIFEDGKEWTVVTGGTSRISELQKGIELFYEAIREDEVAVYSAEICIVEFNNSANCVLDFANIERQGEIPELQARGNTAMGEGVNLALDLLEKRKEEYKDKGVDYYQPWLVLMTDGEANGSESELQRAIERTTQMVNGKKLTIFPIGIGEEAGMQTLQKFSPNRSPLKLQGLKFAEFFAWLSKSVSKTSQSTPGEKVQLDVEGIKGWGEL</sequence>
<evidence type="ECO:0000313" key="2">
    <source>
        <dbReference type="EMBL" id="SHH23764.1"/>
    </source>
</evidence>
<reference evidence="2 3" key="1">
    <citation type="submission" date="2016-11" db="EMBL/GenBank/DDBJ databases">
        <authorList>
            <person name="Jaros S."/>
            <person name="Januszkiewicz K."/>
            <person name="Wedrychowicz H."/>
        </authorList>
    </citation>
    <scope>NUCLEOTIDE SEQUENCE [LARGE SCALE GENOMIC DNA]</scope>
    <source>
        <strain evidence="2 3">DSM 8605</strain>
    </source>
</reference>
<dbReference type="Proteomes" id="UP000184447">
    <property type="component" value="Unassembled WGS sequence"/>
</dbReference>
<dbReference type="InterPro" id="IPR002035">
    <property type="entry name" value="VWF_A"/>
</dbReference>
<dbReference type="InterPro" id="IPR011392">
    <property type="entry name" value="Tellurite-R_TerY"/>
</dbReference>
<evidence type="ECO:0000259" key="1">
    <source>
        <dbReference type="PROSITE" id="PS50234"/>
    </source>
</evidence>
<accession>A0A1M5RBN6</accession>
<proteinExistence type="predicted"/>
<gene>
    <name evidence="2" type="ORF">SAMN02745207_00443</name>
</gene>
<evidence type="ECO:0000313" key="3">
    <source>
        <dbReference type="Proteomes" id="UP000184447"/>
    </source>
</evidence>